<evidence type="ECO:0000313" key="16">
    <source>
        <dbReference type="EMBL" id="KJH50373.1"/>
    </source>
</evidence>
<keyword evidence="5 13" id="KW-0479">Metal-binding</keyword>
<evidence type="ECO:0000313" key="17">
    <source>
        <dbReference type="Proteomes" id="UP000053766"/>
    </source>
</evidence>
<dbReference type="PROSITE" id="PS00022">
    <property type="entry name" value="EGF_1"/>
    <property type="match status" value="1"/>
</dbReference>
<name>A0A0D8Y0I6_DICVI</name>
<protein>
    <recommendedName>
        <fullName evidence="11">Zinc metalloproteinase</fullName>
    </recommendedName>
</protein>
<dbReference type="EMBL" id="KN716207">
    <property type="protein sequence ID" value="KJH50373.1"/>
    <property type="molecule type" value="Genomic_DNA"/>
</dbReference>
<keyword evidence="2 11" id="KW-0964">Secreted</keyword>
<keyword evidence="6 13" id="KW-0378">Hydrolase</keyword>
<dbReference type="PROSITE" id="PS01186">
    <property type="entry name" value="EGF_2"/>
    <property type="match status" value="1"/>
</dbReference>
<dbReference type="PANTHER" id="PTHR10127">
    <property type="entry name" value="DISCOIDIN, CUB, EGF, LAMININ , AND ZINC METALLOPROTEASE DOMAIN CONTAINING"/>
    <property type="match status" value="1"/>
</dbReference>
<evidence type="ECO:0000256" key="13">
    <source>
        <dbReference type="RuleBase" id="RU361183"/>
    </source>
</evidence>
<keyword evidence="3" id="KW-0245">EGF-like domain</keyword>
<dbReference type="Proteomes" id="UP000053766">
    <property type="component" value="Unassembled WGS sequence"/>
</dbReference>
<evidence type="ECO:0000256" key="9">
    <source>
        <dbReference type="ARBA" id="ARBA00023157"/>
    </source>
</evidence>
<dbReference type="InterPro" id="IPR001506">
    <property type="entry name" value="Peptidase_M12A"/>
</dbReference>
<proteinExistence type="predicted"/>
<dbReference type="GO" id="GO:0004222">
    <property type="term" value="F:metalloendopeptidase activity"/>
    <property type="evidence" value="ECO:0007669"/>
    <property type="project" value="UniProtKB-UniRule"/>
</dbReference>
<organism evidence="16 17">
    <name type="scientific">Dictyocaulus viviparus</name>
    <name type="common">Bovine lungworm</name>
    <dbReference type="NCBI Taxonomy" id="29172"/>
    <lineage>
        <taxon>Eukaryota</taxon>
        <taxon>Metazoa</taxon>
        <taxon>Ecdysozoa</taxon>
        <taxon>Nematoda</taxon>
        <taxon>Chromadorea</taxon>
        <taxon>Rhabditida</taxon>
        <taxon>Rhabditina</taxon>
        <taxon>Rhabditomorpha</taxon>
        <taxon>Strongyloidea</taxon>
        <taxon>Metastrongylidae</taxon>
        <taxon>Dictyocaulus</taxon>
    </lineage>
</organism>
<dbReference type="InterPro" id="IPR000742">
    <property type="entry name" value="EGF"/>
</dbReference>
<keyword evidence="9" id="KW-1015">Disulfide bond</keyword>
<dbReference type="GO" id="GO:0008270">
    <property type="term" value="F:zinc ion binding"/>
    <property type="evidence" value="ECO:0007669"/>
    <property type="project" value="UniProtKB-UniRule"/>
</dbReference>
<dbReference type="InterPro" id="IPR024079">
    <property type="entry name" value="MetalloPept_cat_dom_sf"/>
</dbReference>
<evidence type="ECO:0000259" key="15">
    <source>
        <dbReference type="PROSITE" id="PS51864"/>
    </source>
</evidence>
<dbReference type="GO" id="GO:0005576">
    <property type="term" value="C:extracellular region"/>
    <property type="evidence" value="ECO:0007669"/>
    <property type="project" value="UniProtKB-SubCell"/>
</dbReference>
<evidence type="ECO:0000256" key="10">
    <source>
        <dbReference type="ARBA" id="ARBA00023180"/>
    </source>
</evidence>
<evidence type="ECO:0000256" key="6">
    <source>
        <dbReference type="ARBA" id="ARBA00022801"/>
    </source>
</evidence>
<accession>A0A0D8Y0I6</accession>
<keyword evidence="17" id="KW-1185">Reference proteome</keyword>
<feature type="signal peptide" evidence="11 13">
    <location>
        <begin position="1"/>
        <end position="16"/>
    </location>
</feature>
<comment type="cofactor">
    <cofactor evidence="13">
        <name>Zn(2+)</name>
        <dbReference type="ChEBI" id="CHEBI:29105"/>
    </cofactor>
    <text evidence="13">Binds 1 zinc ion per subunit.</text>
</comment>
<dbReference type="OrthoDB" id="5786116at2759"/>
<dbReference type="InterPro" id="IPR035914">
    <property type="entry name" value="Sperma_CUB_dom_sf"/>
</dbReference>
<evidence type="ECO:0000256" key="1">
    <source>
        <dbReference type="ARBA" id="ARBA00004613"/>
    </source>
</evidence>
<evidence type="ECO:0000256" key="3">
    <source>
        <dbReference type="ARBA" id="ARBA00022536"/>
    </source>
</evidence>
<dbReference type="SUPFAM" id="SSF55486">
    <property type="entry name" value="Metalloproteases ('zincins'), catalytic domain"/>
    <property type="match status" value="1"/>
</dbReference>
<gene>
    <name evidence="16" type="ORF">DICVIV_03453</name>
</gene>
<dbReference type="PROSITE" id="PS51864">
    <property type="entry name" value="ASTACIN"/>
    <property type="match status" value="1"/>
</dbReference>
<evidence type="ECO:0000256" key="2">
    <source>
        <dbReference type="ARBA" id="ARBA00022525"/>
    </source>
</evidence>
<dbReference type="InterPro" id="IPR017050">
    <property type="entry name" value="Metallopeptidase_nem"/>
</dbReference>
<feature type="domain" description="Peptidase M12A" evidence="15">
    <location>
        <begin position="137"/>
        <end position="310"/>
    </location>
</feature>
<reference evidence="16 17" key="1">
    <citation type="submission" date="2013-11" db="EMBL/GenBank/DDBJ databases">
        <title>Draft genome of the bovine lungworm Dictyocaulus viviparus.</title>
        <authorList>
            <person name="Mitreva M."/>
        </authorList>
    </citation>
    <scope>NUCLEOTIDE SEQUENCE [LARGE SCALE GENOMIC DNA]</scope>
    <source>
        <strain evidence="16 17">HannoverDv2000</strain>
    </source>
</reference>
<evidence type="ECO:0000256" key="8">
    <source>
        <dbReference type="ARBA" id="ARBA00023049"/>
    </source>
</evidence>
<evidence type="ECO:0000259" key="14">
    <source>
        <dbReference type="PROSITE" id="PS01180"/>
    </source>
</evidence>
<feature type="chain" id="PRO_5005115628" description="Zinc metalloproteinase" evidence="11 13">
    <location>
        <begin position="17"/>
        <end position="472"/>
    </location>
</feature>
<sequence>MKILLFLVLYITTVLSNTATWNIRPSDHNETVEEKIERGYQILKDEAHAADTKAFLLKLHDVEQGRETELDQQHANLPDDMKRYLNINFDEVKQMGDTIVAVNEKSHVEMALYQGDIMLTKEQGEQIINDIEQNDKNRLKRQAYHPMTFPMRLWSDGVSYTFHNASGGARKVFRRAVEIWQNVTCINFTENSTAVDKIIVVNSSGCWSELGKLGGDQVLSLGNGSKIPRRWISFEDDWKSQLIKESNITNYNYGLTYDYGSVMHYGARTASKNYRFTMIPQNDVEYVLTLGSDILAFYDMMMMNLHYGCLDRCGGVSSSKCANGGIPHPRNCSKCLCPSGYAGDLCTERPSTGCGATLIANFTEQTLTVTMGDRMSRILKDEFDLCHYWLQGPKNSRIRVVIDGYWGITAGGCKYGGVEIKTGEDKRYTGYRICSNDFAGVILTSTHNTVPVIVFNRYHSNTVTLRYQIGST</sequence>
<dbReference type="PIRSF" id="PIRSF036365">
    <property type="entry name" value="Astacin_nematoda"/>
    <property type="match status" value="1"/>
</dbReference>
<dbReference type="Gene3D" id="3.40.390.10">
    <property type="entry name" value="Collagenase (Catalytic Domain)"/>
    <property type="match status" value="2"/>
</dbReference>
<evidence type="ECO:0000256" key="12">
    <source>
        <dbReference type="PROSITE-ProRule" id="PRU00059"/>
    </source>
</evidence>
<evidence type="ECO:0000256" key="11">
    <source>
        <dbReference type="PIRNR" id="PIRNR036365"/>
    </source>
</evidence>
<evidence type="ECO:0000256" key="7">
    <source>
        <dbReference type="ARBA" id="ARBA00022833"/>
    </source>
</evidence>
<dbReference type="InterPro" id="IPR000859">
    <property type="entry name" value="CUB_dom"/>
</dbReference>
<keyword evidence="11 13" id="KW-0732">Signal</keyword>
<keyword evidence="4 13" id="KW-0645">Protease</keyword>
<feature type="domain" description="CUB" evidence="14">
    <location>
        <begin position="354"/>
        <end position="472"/>
    </location>
</feature>
<dbReference type="GO" id="GO:0006508">
    <property type="term" value="P:proteolysis"/>
    <property type="evidence" value="ECO:0007669"/>
    <property type="project" value="UniProtKB-KW"/>
</dbReference>
<keyword evidence="8 13" id="KW-0482">Metalloprotease</keyword>
<dbReference type="AlphaFoldDB" id="A0A0D8Y0I6"/>
<dbReference type="SUPFAM" id="SSF49854">
    <property type="entry name" value="Spermadhesin, CUB domain"/>
    <property type="match status" value="1"/>
</dbReference>
<evidence type="ECO:0000256" key="4">
    <source>
        <dbReference type="ARBA" id="ARBA00022670"/>
    </source>
</evidence>
<comment type="subcellular location">
    <subcellularLocation>
        <location evidence="1 11">Secreted</location>
    </subcellularLocation>
</comment>
<dbReference type="GO" id="GO:0018996">
    <property type="term" value="P:molting cycle, collagen and cuticulin-based cuticle"/>
    <property type="evidence" value="ECO:0007669"/>
    <property type="project" value="InterPro"/>
</dbReference>
<evidence type="ECO:0000256" key="5">
    <source>
        <dbReference type="ARBA" id="ARBA00022723"/>
    </source>
</evidence>
<keyword evidence="7 13" id="KW-0862">Zinc</keyword>
<dbReference type="Pfam" id="PF01400">
    <property type="entry name" value="Astacin"/>
    <property type="match status" value="2"/>
</dbReference>
<reference evidence="17" key="2">
    <citation type="journal article" date="2016" name="Sci. Rep.">
        <title>Dictyocaulus viviparus genome, variome and transcriptome elucidate lungworm biology and support future intervention.</title>
        <authorList>
            <person name="McNulty S.N."/>
            <person name="Strube C."/>
            <person name="Rosa B.A."/>
            <person name="Martin J.C."/>
            <person name="Tyagi R."/>
            <person name="Choi Y.J."/>
            <person name="Wang Q."/>
            <person name="Hallsworth Pepin K."/>
            <person name="Zhang X."/>
            <person name="Ozersky P."/>
            <person name="Wilson R.K."/>
            <person name="Sternberg P.W."/>
            <person name="Gasser R.B."/>
            <person name="Mitreva M."/>
        </authorList>
    </citation>
    <scope>NUCLEOTIDE SEQUENCE [LARGE SCALE GENOMIC DNA]</scope>
    <source>
        <strain evidence="17">HannoverDv2000</strain>
    </source>
</reference>
<dbReference type="PANTHER" id="PTHR10127:SF793">
    <property type="entry name" value="ZINC METALLOPROTEINASE NAS-31"/>
    <property type="match status" value="1"/>
</dbReference>
<comment type="caution">
    <text evidence="12">Lacks conserved residue(s) required for the propagation of feature annotation.</text>
</comment>
<dbReference type="SMART" id="SM00235">
    <property type="entry name" value="ZnMc"/>
    <property type="match status" value="1"/>
</dbReference>
<dbReference type="InterPro" id="IPR006026">
    <property type="entry name" value="Peptidase_Metallo"/>
</dbReference>
<dbReference type="PROSITE" id="PS01180">
    <property type="entry name" value="CUB"/>
    <property type="match status" value="1"/>
</dbReference>
<dbReference type="PRINTS" id="PR00480">
    <property type="entry name" value="ASTACIN"/>
</dbReference>
<keyword evidence="10" id="KW-0325">Glycoprotein</keyword>